<dbReference type="AlphaFoldDB" id="A0A1D2AIX8"/>
<evidence type="ECO:0000256" key="5">
    <source>
        <dbReference type="SAM" id="SignalP"/>
    </source>
</evidence>
<dbReference type="SMART" id="SM00737">
    <property type="entry name" value="ML"/>
    <property type="match status" value="1"/>
</dbReference>
<keyword evidence="3" id="KW-0964">Secreted</keyword>
<reference evidence="7" key="1">
    <citation type="submission" date="2016-07" db="EMBL/GenBank/DDBJ databases">
        <title>Salivary Glands transcriptome analysis on engorged females of Ornithodoros brasiliensis (Acari:Argasidae).</title>
        <authorList>
            <person name="Simons S.M."/>
            <person name="Carvalho E."/>
            <person name="Junqueira-de-Azevedo I."/>
            <person name="Ho P.L."/>
            <person name="Giovanni D."/>
            <person name="Mendonca R."/>
            <person name="Onofrio V."/>
            <person name="Landulfo G."/>
            <person name="Ramirez D."/>
            <person name="Barros-Battesti D."/>
        </authorList>
    </citation>
    <scope>NUCLEOTIDE SEQUENCE</scope>
    <source>
        <strain evidence="7">Female</strain>
        <tissue evidence="7">Salivary gland</tissue>
    </source>
</reference>
<dbReference type="GO" id="GO:0005576">
    <property type="term" value="C:extracellular region"/>
    <property type="evidence" value="ECO:0007669"/>
    <property type="project" value="UniProtKB-SubCell"/>
</dbReference>
<dbReference type="PANTHER" id="PTHR11306:SF7">
    <property type="entry name" value="AGAP002848-PA"/>
    <property type="match status" value="1"/>
</dbReference>
<organism evidence="7">
    <name type="scientific">Ornithodoros brasiliensis</name>
    <name type="common">Mouro tick</name>
    <dbReference type="NCBI Taxonomy" id="888526"/>
    <lineage>
        <taxon>Eukaryota</taxon>
        <taxon>Metazoa</taxon>
        <taxon>Ecdysozoa</taxon>
        <taxon>Arthropoda</taxon>
        <taxon>Chelicerata</taxon>
        <taxon>Arachnida</taxon>
        <taxon>Acari</taxon>
        <taxon>Parasitiformes</taxon>
        <taxon>Ixodida</taxon>
        <taxon>Ixodoidea</taxon>
        <taxon>Argasidae</taxon>
        <taxon>Ornithodorinae</taxon>
        <taxon>Ornithodoros</taxon>
    </lineage>
</organism>
<proteinExistence type="inferred from homology"/>
<dbReference type="InterPro" id="IPR003172">
    <property type="entry name" value="ML_dom"/>
</dbReference>
<dbReference type="PANTHER" id="PTHR11306">
    <property type="entry name" value="NIEMANN PICK TYPE C2 PROTEIN NPC2-RELATED"/>
    <property type="match status" value="1"/>
</dbReference>
<comment type="subcellular location">
    <subcellularLocation>
        <location evidence="1">Secreted</location>
    </subcellularLocation>
</comment>
<feature type="signal peptide" evidence="5">
    <location>
        <begin position="1"/>
        <end position="19"/>
    </location>
</feature>
<accession>A0A1D2AIX8</accession>
<dbReference type="InterPro" id="IPR039670">
    <property type="entry name" value="NPC2-like"/>
</dbReference>
<evidence type="ECO:0000256" key="4">
    <source>
        <dbReference type="SAM" id="MobiDB-lite"/>
    </source>
</evidence>
<dbReference type="GO" id="GO:0032934">
    <property type="term" value="F:sterol binding"/>
    <property type="evidence" value="ECO:0007669"/>
    <property type="project" value="InterPro"/>
</dbReference>
<dbReference type="InterPro" id="IPR014756">
    <property type="entry name" value="Ig_E-set"/>
</dbReference>
<feature type="compositionally biased region" description="Basic and acidic residues" evidence="4">
    <location>
        <begin position="149"/>
        <end position="164"/>
    </location>
</feature>
<feature type="chain" id="PRO_5008901615" evidence="5">
    <location>
        <begin position="20"/>
        <end position="182"/>
    </location>
</feature>
<evidence type="ECO:0000256" key="1">
    <source>
        <dbReference type="ARBA" id="ARBA00004613"/>
    </source>
</evidence>
<dbReference type="EMBL" id="GETE01000333">
    <property type="protein sequence ID" value="JAT79156.1"/>
    <property type="molecule type" value="Transcribed_RNA"/>
</dbReference>
<dbReference type="FunFam" id="2.60.40.770:FF:000001">
    <property type="entry name" value="NPC intracellular cholesterol transporter 2"/>
    <property type="match status" value="1"/>
</dbReference>
<dbReference type="SUPFAM" id="SSF81296">
    <property type="entry name" value="E set domains"/>
    <property type="match status" value="1"/>
</dbReference>
<sequence>DGRLAALFCSVFLVAATNAEFTTVKHEKCGGNFNDVRVDPCPTLPCVFKKGTTFKMETDFTAEQSSNILRMKLIGNIGGTWLPFPGFRKNACRKHGLTCPLEAGNQYTLHASLKIQPSFPAIETDIEWSMHGANTKRCSASECPSSWSNEERHESTENIREQRRSKLSITPQQQSCASHKSQ</sequence>
<protein>
    <submittedName>
        <fullName evidence="7">Ml domain containing protein</fullName>
    </submittedName>
</protein>
<name>A0A1D2AIX8_ORNBR</name>
<comment type="similarity">
    <text evidence="2">Belongs to the NPC2 family.</text>
</comment>
<evidence type="ECO:0000313" key="7">
    <source>
        <dbReference type="EMBL" id="JAT79156.1"/>
    </source>
</evidence>
<dbReference type="Pfam" id="PF02221">
    <property type="entry name" value="E1_DerP2_DerF2"/>
    <property type="match status" value="1"/>
</dbReference>
<feature type="non-terminal residue" evidence="7">
    <location>
        <position position="1"/>
    </location>
</feature>
<feature type="domain" description="MD-2-related lipid-recognition" evidence="6">
    <location>
        <begin position="26"/>
        <end position="145"/>
    </location>
</feature>
<keyword evidence="5" id="KW-0732">Signal</keyword>
<evidence type="ECO:0000256" key="2">
    <source>
        <dbReference type="ARBA" id="ARBA00006370"/>
    </source>
</evidence>
<feature type="compositionally biased region" description="Polar residues" evidence="4">
    <location>
        <begin position="167"/>
        <end position="182"/>
    </location>
</feature>
<dbReference type="GO" id="GO:0015918">
    <property type="term" value="P:sterol transport"/>
    <property type="evidence" value="ECO:0007669"/>
    <property type="project" value="InterPro"/>
</dbReference>
<evidence type="ECO:0000259" key="6">
    <source>
        <dbReference type="SMART" id="SM00737"/>
    </source>
</evidence>
<evidence type="ECO:0000256" key="3">
    <source>
        <dbReference type="ARBA" id="ARBA00022525"/>
    </source>
</evidence>
<feature type="region of interest" description="Disordered" evidence="4">
    <location>
        <begin position="140"/>
        <end position="182"/>
    </location>
</feature>
<dbReference type="Gene3D" id="2.60.40.770">
    <property type="match status" value="1"/>
</dbReference>